<evidence type="ECO:0000313" key="3">
    <source>
        <dbReference type="Proteomes" id="UP000827911"/>
    </source>
</evidence>
<reference evidence="2 3" key="1">
    <citation type="submission" date="2021-06" db="EMBL/GenBank/DDBJ databases">
        <title>Complete genome sequence of Erwinia phage pEa_SNUABM_17.</title>
        <authorList>
            <person name="Kim S.G."/>
            <person name="Park S.C."/>
        </authorList>
    </citation>
    <scope>NUCLEOTIDE SEQUENCE [LARGE SCALE GENOMIC DNA]</scope>
</reference>
<dbReference type="Proteomes" id="UP000827911">
    <property type="component" value="Segment"/>
</dbReference>
<dbReference type="EMBL" id="MZ443777">
    <property type="protein sequence ID" value="QZE57858.1"/>
    <property type="molecule type" value="Genomic_DNA"/>
</dbReference>
<proteinExistence type="predicted"/>
<gene>
    <name evidence="2" type="ORF">pEaSNUABM17_00312</name>
</gene>
<name>A0AAE7XLK0_9CAUD</name>
<sequence>MSNANANLLNARVRRLDGTVTYINKVNSNGYSTDAKGPQIPVKRIVLAGKTLKEIEAPLAKAEHVLIDGITVKLNKRQQKDLLNNELDLDTIKPDFSSLVYIDPETGKPATAKAPKAEKAAKPKAGLKATRERNEAKGPSLAQQVDAVIADANSVAKRADAAKAFGMLWKDLKVAKGVDVVKALGRSHVRKALKALDTEAANLKADVDLLPSDKVDRKAELAHTIDATIADADTQDRRKLLSEAFDMDWKDVKKHGGKGVIKHMGRKAAQSAVNRLREGVKQDTFIKQMPIALKRLIQDGNLTLNKAQIERVLGALDLDVKFYDVAMQTLLGNLKLSLDKSIENPKVKEKKAKHKLAVPTYASEKEQTKRVRKMTIKLIKPPKKEMKAARAHMKESKAIIAKKLGIKPADVKRGLICYKPNGVELMFVACDMTGPVFIEKDGSECVMAHANVAHTFNLTLGPKSELDAAV</sequence>
<evidence type="ECO:0000256" key="1">
    <source>
        <dbReference type="SAM" id="MobiDB-lite"/>
    </source>
</evidence>
<evidence type="ECO:0000313" key="2">
    <source>
        <dbReference type="EMBL" id="QZE57858.1"/>
    </source>
</evidence>
<feature type="region of interest" description="Disordered" evidence="1">
    <location>
        <begin position="107"/>
        <end position="139"/>
    </location>
</feature>
<accession>A0AAE7XLK0</accession>
<protein>
    <submittedName>
        <fullName evidence="2">Uncharacterized protein</fullName>
    </submittedName>
</protein>
<keyword evidence="3" id="KW-1185">Reference proteome</keyword>
<organism evidence="2 3">
    <name type="scientific">Erwinia phage pEa_SNUABM_17</name>
    <dbReference type="NCBI Taxonomy" id="2869545"/>
    <lineage>
        <taxon>Viruses</taxon>
        <taxon>Duplodnaviria</taxon>
        <taxon>Heunggongvirae</taxon>
        <taxon>Uroviricota</taxon>
        <taxon>Caudoviricetes</taxon>
        <taxon>Alexandravirus</taxon>
        <taxon>Alexandravirus SNUABM17</taxon>
    </lineage>
</organism>